<dbReference type="EMBL" id="CP015866">
    <property type="protein sequence ID" value="ANJ05630.1"/>
    <property type="molecule type" value="Genomic_DNA"/>
</dbReference>
<dbReference type="Proteomes" id="UP000078468">
    <property type="component" value="Chromosome"/>
</dbReference>
<proteinExistence type="predicted"/>
<dbReference type="Gene3D" id="3.40.190.10">
    <property type="entry name" value="Periplasmic binding protein-like II"/>
    <property type="match status" value="1"/>
</dbReference>
<dbReference type="PANTHER" id="PTHR43649">
    <property type="entry name" value="ARABINOSE-BINDING PROTEIN-RELATED"/>
    <property type="match status" value="1"/>
</dbReference>
<evidence type="ECO:0000313" key="4">
    <source>
        <dbReference type="EMBL" id="MFB8748487.1"/>
    </source>
</evidence>
<keyword evidence="2" id="KW-0732">Signal</keyword>
<organism evidence="3 5">
    <name type="scientific">Streptomyces parvulus</name>
    <dbReference type="NCBI Taxonomy" id="146923"/>
    <lineage>
        <taxon>Bacteria</taxon>
        <taxon>Bacillati</taxon>
        <taxon>Actinomycetota</taxon>
        <taxon>Actinomycetes</taxon>
        <taxon>Kitasatosporales</taxon>
        <taxon>Streptomycetaceae</taxon>
        <taxon>Streptomyces</taxon>
    </lineage>
</organism>
<dbReference type="PANTHER" id="PTHR43649:SF32">
    <property type="entry name" value="SUGAR BINDING SECRETED PROTEIN"/>
    <property type="match status" value="1"/>
</dbReference>
<feature type="signal peptide" evidence="2">
    <location>
        <begin position="1"/>
        <end position="31"/>
    </location>
</feature>
<reference evidence="3 5" key="1">
    <citation type="submission" date="2016-05" db="EMBL/GenBank/DDBJ databases">
        <title>Non-Contiguous Finished Genome Sequence of Streptomyces parvulus 2297 Integrated Site-Specifically with Actinophage R4.</title>
        <authorList>
            <person name="Nishizawa T."/>
            <person name="Miura T."/>
            <person name="Harada C."/>
            <person name="Guo Y."/>
            <person name="Narisawa K."/>
            <person name="Ohta H."/>
            <person name="Takahashi H."/>
            <person name="Shirai M."/>
        </authorList>
    </citation>
    <scope>NUCLEOTIDE SEQUENCE [LARGE SCALE GENOMIC DNA]</scope>
    <source>
        <strain evidence="3 5">2297</strain>
    </source>
</reference>
<feature type="region of interest" description="Disordered" evidence="1">
    <location>
        <begin position="405"/>
        <end position="426"/>
    </location>
</feature>
<gene>
    <name evidence="3" type="ORF">Spa2297_00725</name>
    <name evidence="4" type="ORF">VSS30_06680</name>
</gene>
<dbReference type="PROSITE" id="PS51257">
    <property type="entry name" value="PROKAR_LIPOPROTEIN"/>
    <property type="match status" value="1"/>
</dbReference>
<dbReference type="KEGG" id="spav:Spa2297_00725"/>
<keyword evidence="6" id="KW-1185">Reference proteome</keyword>
<evidence type="ECO:0000256" key="2">
    <source>
        <dbReference type="SAM" id="SignalP"/>
    </source>
</evidence>
<sequence>MGPTRARRTAAALAAATALLALCACGSGSDAADGRLTLTVATFSDFGYKPLIEEYERTHPGIDVKERISQFDQHHNQLSTQIASGSGAADVVAIEEGYLPKFRAVKDKFTNLADHGALDREDEYLDWKWEQGTLGTPGFVMGYGTDVGSLAICYRKDLFEKAGLPTDRAEVGKLWPTWDAYFATGERFRSRVGDKAWFDSSGNIFTAMMNQTEYGFFDARDQYVGDTNPKVREFFMASAQATADEQSANLQPFSQQWNAGIKQGRMATMTCPAWMTGQIATAAGDAGAGKWDIAAVPGGGGNWGGSFLTVPKQSKHAKEAAELADFLTSAAAQKKIFTGPVGALPSLVPVLEDPEVRGTTSEYFNDAPTGQLFASSARGLGPNYRGTKDQQARIPFGNALQLVEQGKADPEEAWDKALDEADKNLR</sequence>
<evidence type="ECO:0000256" key="1">
    <source>
        <dbReference type="SAM" id="MobiDB-lite"/>
    </source>
</evidence>
<dbReference type="AlphaFoldDB" id="A0A191USF1"/>
<evidence type="ECO:0000313" key="3">
    <source>
        <dbReference type="EMBL" id="ANJ05630.1"/>
    </source>
</evidence>
<feature type="compositionally biased region" description="Basic and acidic residues" evidence="1">
    <location>
        <begin position="406"/>
        <end position="426"/>
    </location>
</feature>
<dbReference type="Proteomes" id="UP001585018">
    <property type="component" value="Unassembled WGS sequence"/>
</dbReference>
<dbReference type="Pfam" id="PF13416">
    <property type="entry name" value="SBP_bac_8"/>
    <property type="match status" value="1"/>
</dbReference>
<evidence type="ECO:0000313" key="5">
    <source>
        <dbReference type="Proteomes" id="UP000078468"/>
    </source>
</evidence>
<dbReference type="RefSeq" id="WP_064726007.1">
    <property type="nucleotide sequence ID" value="NZ_BMRX01000015.1"/>
</dbReference>
<evidence type="ECO:0000313" key="6">
    <source>
        <dbReference type="Proteomes" id="UP001585018"/>
    </source>
</evidence>
<reference evidence="4 6" key="2">
    <citation type="submission" date="2024-01" db="EMBL/GenBank/DDBJ databases">
        <title>Genome mining of biosynthetic gene clusters to explore secondary metabolites of Streptomyces sp.</title>
        <authorList>
            <person name="Baig A."/>
            <person name="Ajitkumar Shintre N."/>
            <person name="Kumar H."/>
            <person name="Anbarasu A."/>
            <person name="Ramaiah S."/>
        </authorList>
    </citation>
    <scope>NUCLEOTIDE SEQUENCE [LARGE SCALE GENOMIC DNA]</scope>
    <source>
        <strain evidence="4 6">A03</strain>
    </source>
</reference>
<dbReference type="GeneID" id="91303386"/>
<dbReference type="InterPro" id="IPR006059">
    <property type="entry name" value="SBP"/>
</dbReference>
<accession>A0A191USF1</accession>
<feature type="chain" id="PRO_5043388562" evidence="2">
    <location>
        <begin position="32"/>
        <end position="426"/>
    </location>
</feature>
<dbReference type="InterPro" id="IPR050490">
    <property type="entry name" value="Bact_solute-bd_prot1"/>
</dbReference>
<dbReference type="EMBL" id="JAYMRR010000003">
    <property type="protein sequence ID" value="MFB8748487.1"/>
    <property type="molecule type" value="Genomic_DNA"/>
</dbReference>
<protein>
    <submittedName>
        <fullName evidence="4">Extracellular solute-binding protein</fullName>
    </submittedName>
    <submittedName>
        <fullName evidence="3">Sugar ABC transporter substrate-binding protein</fullName>
    </submittedName>
</protein>
<name>A0A191USF1_9ACTN</name>
<dbReference type="SUPFAM" id="SSF53850">
    <property type="entry name" value="Periplasmic binding protein-like II"/>
    <property type="match status" value="1"/>
</dbReference>